<feature type="domain" description="YncI copper-binding" evidence="4">
    <location>
        <begin position="17"/>
        <end position="164"/>
    </location>
</feature>
<dbReference type="InterPro" id="IPR012533">
    <property type="entry name" value="YcnI-copper_dom"/>
</dbReference>
<feature type="transmembrane region" description="Helical" evidence="2">
    <location>
        <begin position="175"/>
        <end position="195"/>
    </location>
</feature>
<evidence type="ECO:0000256" key="2">
    <source>
        <dbReference type="SAM" id="Phobius"/>
    </source>
</evidence>
<dbReference type="Pfam" id="PF07987">
    <property type="entry name" value="DUF1775"/>
    <property type="match status" value="1"/>
</dbReference>
<sequence>MVSAAVALIFSPSAAAHVDATLDGTGPGGFGVVTLGVPTEAGKPPTTKVEVRIPEETPLRTVRAEPVAGWTLDIQKRKIDPPLRKDDGTPVNEVVSTVTWTAAPGGGFPQGQFQEFALYLGPMPDADTFALPTTQTFSDGSSEAWTEQSTGGDKPKFPVPTVTIGKQATGGLLPVIAWTALGFSVVGLGLGVFAIDRASRRPAGGDPSSDTRALTPDPAVH</sequence>
<dbReference type="Proteomes" id="UP000192801">
    <property type="component" value="Unassembled WGS sequence"/>
</dbReference>
<dbReference type="EMBL" id="MVHS01000009">
    <property type="protein sequence ID" value="ORA72149.1"/>
    <property type="molecule type" value="Genomic_DNA"/>
</dbReference>
<keyword evidence="2" id="KW-1133">Transmembrane helix</keyword>
<comment type="caution">
    <text evidence="5">The sequence shown here is derived from an EMBL/GenBank/DDBJ whole genome shotgun (WGS) entry which is preliminary data.</text>
</comment>
<keyword evidence="2" id="KW-0472">Membrane</keyword>
<keyword evidence="3" id="KW-0732">Signal</keyword>
<evidence type="ECO:0000313" key="6">
    <source>
        <dbReference type="Proteomes" id="UP000192801"/>
    </source>
</evidence>
<reference evidence="5 6" key="1">
    <citation type="submission" date="2016-12" db="EMBL/GenBank/DDBJ databases">
        <title>The new phylogeny of genus Mycobacterium.</title>
        <authorList>
            <person name="Tortoli E."/>
            <person name="Trovato A."/>
            <person name="Cirillo D.M."/>
        </authorList>
    </citation>
    <scope>NUCLEOTIDE SEQUENCE [LARGE SCALE GENOMIC DNA]</scope>
    <source>
        <strain evidence="5 6">DSM 45130</strain>
    </source>
</reference>
<dbReference type="Gene3D" id="2.60.40.2230">
    <property type="entry name" value="Uncharacterised protein YcnI-like PF07987, DUF1775"/>
    <property type="match status" value="1"/>
</dbReference>
<protein>
    <recommendedName>
        <fullName evidence="4">YncI copper-binding domain-containing protein</fullName>
    </recommendedName>
</protein>
<dbReference type="InterPro" id="IPR038507">
    <property type="entry name" value="YcnI-like_sf"/>
</dbReference>
<keyword evidence="2" id="KW-0812">Transmembrane</keyword>
<feature type="compositionally biased region" description="Polar residues" evidence="1">
    <location>
        <begin position="136"/>
        <end position="151"/>
    </location>
</feature>
<evidence type="ECO:0000256" key="3">
    <source>
        <dbReference type="SAM" id="SignalP"/>
    </source>
</evidence>
<name>A0A1X0DJ07_9MYCO</name>
<organism evidence="5 6">
    <name type="scientific">Mycolicibacterium insubricum</name>
    <dbReference type="NCBI Taxonomy" id="444597"/>
    <lineage>
        <taxon>Bacteria</taxon>
        <taxon>Bacillati</taxon>
        <taxon>Actinomycetota</taxon>
        <taxon>Actinomycetes</taxon>
        <taxon>Mycobacteriales</taxon>
        <taxon>Mycobacteriaceae</taxon>
        <taxon>Mycolicibacterium</taxon>
    </lineage>
</organism>
<evidence type="ECO:0000259" key="4">
    <source>
        <dbReference type="Pfam" id="PF07987"/>
    </source>
</evidence>
<proteinExistence type="predicted"/>
<feature type="region of interest" description="Disordered" evidence="1">
    <location>
        <begin position="136"/>
        <end position="158"/>
    </location>
</feature>
<feature type="chain" id="PRO_5039616918" description="YncI copper-binding domain-containing protein" evidence="3">
    <location>
        <begin position="17"/>
        <end position="221"/>
    </location>
</feature>
<keyword evidence="6" id="KW-1185">Reference proteome</keyword>
<accession>A0A1X0DJ07</accession>
<gene>
    <name evidence="5" type="ORF">BST26_05815</name>
</gene>
<feature type="region of interest" description="Disordered" evidence="1">
    <location>
        <begin position="199"/>
        <end position="221"/>
    </location>
</feature>
<feature type="signal peptide" evidence="3">
    <location>
        <begin position="1"/>
        <end position="16"/>
    </location>
</feature>
<evidence type="ECO:0000256" key="1">
    <source>
        <dbReference type="SAM" id="MobiDB-lite"/>
    </source>
</evidence>
<dbReference type="AlphaFoldDB" id="A0A1X0DJ07"/>
<evidence type="ECO:0000313" key="5">
    <source>
        <dbReference type="EMBL" id="ORA72149.1"/>
    </source>
</evidence>
<dbReference type="CDD" id="cd08545">
    <property type="entry name" value="YcnI_like"/>
    <property type="match status" value="1"/>
</dbReference>
<dbReference type="STRING" id="444597.BST26_05815"/>